<accession>A0AAD7SPG5</accession>
<keyword evidence="2" id="KW-1185">Reference proteome</keyword>
<comment type="caution">
    <text evidence="1">The sequence shown here is derived from an EMBL/GenBank/DDBJ whole genome shotgun (WGS) entry which is preliminary data.</text>
</comment>
<dbReference type="Proteomes" id="UP001221898">
    <property type="component" value="Unassembled WGS sequence"/>
</dbReference>
<dbReference type="EMBL" id="JAINUG010000043">
    <property type="protein sequence ID" value="KAJ8406479.1"/>
    <property type="molecule type" value="Genomic_DNA"/>
</dbReference>
<evidence type="ECO:0000313" key="2">
    <source>
        <dbReference type="Proteomes" id="UP001221898"/>
    </source>
</evidence>
<gene>
    <name evidence="1" type="ORF">AAFF_G00300530</name>
</gene>
<organism evidence="1 2">
    <name type="scientific">Aldrovandia affinis</name>
    <dbReference type="NCBI Taxonomy" id="143900"/>
    <lineage>
        <taxon>Eukaryota</taxon>
        <taxon>Metazoa</taxon>
        <taxon>Chordata</taxon>
        <taxon>Craniata</taxon>
        <taxon>Vertebrata</taxon>
        <taxon>Euteleostomi</taxon>
        <taxon>Actinopterygii</taxon>
        <taxon>Neopterygii</taxon>
        <taxon>Teleostei</taxon>
        <taxon>Notacanthiformes</taxon>
        <taxon>Halosauridae</taxon>
        <taxon>Aldrovandia</taxon>
    </lineage>
</organism>
<proteinExistence type="predicted"/>
<evidence type="ECO:0000313" key="1">
    <source>
        <dbReference type="EMBL" id="KAJ8406479.1"/>
    </source>
</evidence>
<dbReference type="AlphaFoldDB" id="A0AAD7SPG5"/>
<sequence>MRPRCHRGDLCWNIEKILRMMLFCQRGALEFEEQTACRFSLAEEVSLRPSNSPAVHVTFVCTSSPQALFCRKSYRSQKCVSGKSILRFHRTN</sequence>
<name>A0AAD7SPG5_9TELE</name>
<protein>
    <submittedName>
        <fullName evidence="1">Uncharacterized protein</fullName>
    </submittedName>
</protein>
<reference evidence="1" key="1">
    <citation type="journal article" date="2023" name="Science">
        <title>Genome structures resolve the early diversification of teleost fishes.</title>
        <authorList>
            <person name="Parey E."/>
            <person name="Louis A."/>
            <person name="Montfort J."/>
            <person name="Bouchez O."/>
            <person name="Roques C."/>
            <person name="Iampietro C."/>
            <person name="Lluch J."/>
            <person name="Castinel A."/>
            <person name="Donnadieu C."/>
            <person name="Desvignes T."/>
            <person name="Floi Bucao C."/>
            <person name="Jouanno E."/>
            <person name="Wen M."/>
            <person name="Mejri S."/>
            <person name="Dirks R."/>
            <person name="Jansen H."/>
            <person name="Henkel C."/>
            <person name="Chen W.J."/>
            <person name="Zahm M."/>
            <person name="Cabau C."/>
            <person name="Klopp C."/>
            <person name="Thompson A.W."/>
            <person name="Robinson-Rechavi M."/>
            <person name="Braasch I."/>
            <person name="Lecointre G."/>
            <person name="Bobe J."/>
            <person name="Postlethwait J.H."/>
            <person name="Berthelot C."/>
            <person name="Roest Crollius H."/>
            <person name="Guiguen Y."/>
        </authorList>
    </citation>
    <scope>NUCLEOTIDE SEQUENCE</scope>
    <source>
        <strain evidence="1">NC1722</strain>
    </source>
</reference>